<protein>
    <submittedName>
        <fullName evidence="3">Uncharacterized protein</fullName>
    </submittedName>
</protein>
<comment type="caution">
    <text evidence="3">The sequence shown here is derived from an EMBL/GenBank/DDBJ whole genome shotgun (WGS) entry which is preliminary data.</text>
</comment>
<evidence type="ECO:0000256" key="1">
    <source>
        <dbReference type="SAM" id="MobiDB-lite"/>
    </source>
</evidence>
<keyword evidence="2" id="KW-0812">Transmembrane</keyword>
<keyword evidence="2" id="KW-0472">Membrane</keyword>
<feature type="compositionally biased region" description="Polar residues" evidence="1">
    <location>
        <begin position="62"/>
        <end position="78"/>
    </location>
</feature>
<accession>A0A0R1RFN5</accession>
<proteinExistence type="predicted"/>
<keyword evidence="4" id="KW-1185">Reference proteome</keyword>
<dbReference type="OrthoDB" id="9936310at2"/>
<dbReference type="RefSeq" id="WP_056962266.1">
    <property type="nucleotide sequence ID" value="NZ_AZEU01000012.1"/>
</dbReference>
<sequence>MSRSDLLKRFLLVVTILLGIASVGSYTVSADSSGSSTAVVSFTHPTLNPSNPRLPLADTSGEVANNGTPGKDQQTVVVDTTPEKTKVTDTSTSTSTRQSLPNTSSTRRSLPQTGTATMPLVLVLMSIAMGLMMGWQVLTNGRKLAE</sequence>
<organism evidence="3 4">
    <name type="scientific">Lacticaseibacillus manihotivorans DSM 13343 = JCM 12514</name>
    <dbReference type="NCBI Taxonomy" id="1423769"/>
    <lineage>
        <taxon>Bacteria</taxon>
        <taxon>Bacillati</taxon>
        <taxon>Bacillota</taxon>
        <taxon>Bacilli</taxon>
        <taxon>Lactobacillales</taxon>
        <taxon>Lactobacillaceae</taxon>
        <taxon>Lacticaseibacillus</taxon>
    </lineage>
</organism>
<gene>
    <name evidence="3" type="ORF">FD01_GL000448</name>
</gene>
<dbReference type="EMBL" id="AZEU01000012">
    <property type="protein sequence ID" value="KRL53530.1"/>
    <property type="molecule type" value="Genomic_DNA"/>
</dbReference>
<evidence type="ECO:0000313" key="4">
    <source>
        <dbReference type="Proteomes" id="UP000051790"/>
    </source>
</evidence>
<reference evidence="3 4" key="1">
    <citation type="journal article" date="2015" name="Genome Announc.">
        <title>Expanding the biotechnology potential of lactobacilli through comparative genomics of 213 strains and associated genera.</title>
        <authorList>
            <person name="Sun Z."/>
            <person name="Harris H.M."/>
            <person name="McCann A."/>
            <person name="Guo C."/>
            <person name="Argimon S."/>
            <person name="Zhang W."/>
            <person name="Yang X."/>
            <person name="Jeffery I.B."/>
            <person name="Cooney J.C."/>
            <person name="Kagawa T.F."/>
            <person name="Liu W."/>
            <person name="Song Y."/>
            <person name="Salvetti E."/>
            <person name="Wrobel A."/>
            <person name="Rasinkangas P."/>
            <person name="Parkhill J."/>
            <person name="Rea M.C."/>
            <person name="O'Sullivan O."/>
            <person name="Ritari J."/>
            <person name="Douillard F.P."/>
            <person name="Paul Ross R."/>
            <person name="Yang R."/>
            <person name="Briner A.E."/>
            <person name="Felis G.E."/>
            <person name="de Vos W.M."/>
            <person name="Barrangou R."/>
            <person name="Klaenhammer T.R."/>
            <person name="Caufield P.W."/>
            <person name="Cui Y."/>
            <person name="Zhang H."/>
            <person name="O'Toole P.W."/>
        </authorList>
    </citation>
    <scope>NUCLEOTIDE SEQUENCE [LARGE SCALE GENOMIC DNA]</scope>
    <source>
        <strain evidence="3 4">DSM 13343</strain>
    </source>
</reference>
<dbReference type="PATRIC" id="fig|1423769.4.peg.479"/>
<dbReference type="Proteomes" id="UP000051790">
    <property type="component" value="Unassembled WGS sequence"/>
</dbReference>
<evidence type="ECO:0000256" key="2">
    <source>
        <dbReference type="SAM" id="Phobius"/>
    </source>
</evidence>
<feature type="compositionally biased region" description="Polar residues" evidence="1">
    <location>
        <begin position="97"/>
        <end position="112"/>
    </location>
</feature>
<keyword evidence="2" id="KW-1133">Transmembrane helix</keyword>
<feature type="transmembrane region" description="Helical" evidence="2">
    <location>
        <begin position="116"/>
        <end position="138"/>
    </location>
</feature>
<name>A0A0R1RFN5_9LACO</name>
<feature type="region of interest" description="Disordered" evidence="1">
    <location>
        <begin position="44"/>
        <end position="112"/>
    </location>
</feature>
<evidence type="ECO:0000313" key="3">
    <source>
        <dbReference type="EMBL" id="KRL53530.1"/>
    </source>
</evidence>
<dbReference type="AlphaFoldDB" id="A0A0R1RFN5"/>